<dbReference type="Proteomes" id="UP000286806">
    <property type="component" value="Unassembled WGS sequence"/>
</dbReference>
<feature type="domain" description="TonB C-terminal" evidence="3">
    <location>
        <begin position="115"/>
        <end position="204"/>
    </location>
</feature>
<dbReference type="PROSITE" id="PS52015">
    <property type="entry name" value="TONB_CTD"/>
    <property type="match status" value="1"/>
</dbReference>
<reference evidence="4 5" key="1">
    <citation type="journal article" date="2019" name="Front. Microbiol.">
        <title>Genomes of Neutrophilic Sulfur-Oxidizing Chemolithoautotrophs Representing 9 Proteobacterial Species From 8 Genera.</title>
        <authorList>
            <person name="Watanabe T."/>
            <person name="Kojima H."/>
            <person name="Umezawa K."/>
            <person name="Hori C."/>
            <person name="Takasuka T.E."/>
            <person name="Kato Y."/>
            <person name="Fukui M."/>
        </authorList>
    </citation>
    <scope>NUCLEOTIDE SEQUENCE [LARGE SCALE GENOMIC DNA]</scope>
    <source>
        <strain evidence="4 5">TTN</strain>
    </source>
</reference>
<feature type="chain" id="PRO_5019442673" evidence="2">
    <location>
        <begin position="21"/>
        <end position="204"/>
    </location>
</feature>
<keyword evidence="2" id="KW-0732">Signal</keyword>
<evidence type="ECO:0000313" key="5">
    <source>
        <dbReference type="Proteomes" id="UP000286806"/>
    </source>
</evidence>
<keyword evidence="5" id="KW-1185">Reference proteome</keyword>
<dbReference type="GO" id="GO:0055085">
    <property type="term" value="P:transmembrane transport"/>
    <property type="evidence" value="ECO:0007669"/>
    <property type="project" value="InterPro"/>
</dbReference>
<evidence type="ECO:0000256" key="2">
    <source>
        <dbReference type="SAM" id="SignalP"/>
    </source>
</evidence>
<protein>
    <submittedName>
        <fullName evidence="4">Basic proline-rich protein</fullName>
    </submittedName>
</protein>
<accession>A0A401JEY6</accession>
<dbReference type="PRINTS" id="PR01217">
    <property type="entry name" value="PRICHEXTENSN"/>
</dbReference>
<dbReference type="InterPro" id="IPR037682">
    <property type="entry name" value="TonB_C"/>
</dbReference>
<feature type="compositionally biased region" description="Low complexity" evidence="1">
    <location>
        <begin position="61"/>
        <end position="70"/>
    </location>
</feature>
<feature type="region of interest" description="Disordered" evidence="1">
    <location>
        <begin position="61"/>
        <end position="118"/>
    </location>
</feature>
<dbReference type="SUPFAM" id="SSF74653">
    <property type="entry name" value="TolA/TonB C-terminal domain"/>
    <property type="match status" value="1"/>
</dbReference>
<organism evidence="4 5">
    <name type="scientific">Sulfuriferula multivorans</name>
    <dbReference type="NCBI Taxonomy" id="1559896"/>
    <lineage>
        <taxon>Bacteria</taxon>
        <taxon>Pseudomonadati</taxon>
        <taxon>Pseudomonadota</taxon>
        <taxon>Betaproteobacteria</taxon>
        <taxon>Nitrosomonadales</taxon>
        <taxon>Sulfuricellaceae</taxon>
        <taxon>Sulfuriferula</taxon>
    </lineage>
</organism>
<proteinExistence type="predicted"/>
<evidence type="ECO:0000259" key="3">
    <source>
        <dbReference type="PROSITE" id="PS52015"/>
    </source>
</evidence>
<evidence type="ECO:0000256" key="1">
    <source>
        <dbReference type="SAM" id="MobiDB-lite"/>
    </source>
</evidence>
<gene>
    <name evidence="4" type="ORF">SFMTTN_1993</name>
</gene>
<comment type="caution">
    <text evidence="4">The sequence shown here is derived from an EMBL/GenBank/DDBJ whole genome shotgun (WGS) entry which is preliminary data.</text>
</comment>
<feature type="signal peptide" evidence="2">
    <location>
        <begin position="1"/>
        <end position="20"/>
    </location>
</feature>
<evidence type="ECO:0000313" key="4">
    <source>
        <dbReference type="EMBL" id="GBL46180.1"/>
    </source>
</evidence>
<dbReference type="Pfam" id="PF03544">
    <property type="entry name" value="TonB_C"/>
    <property type="match status" value="1"/>
</dbReference>
<feature type="compositionally biased region" description="Pro residues" evidence="1">
    <location>
        <begin position="96"/>
        <end position="107"/>
    </location>
</feature>
<dbReference type="EMBL" id="BGOW01000017">
    <property type="protein sequence ID" value="GBL46180.1"/>
    <property type="molecule type" value="Genomic_DNA"/>
</dbReference>
<dbReference type="Gene3D" id="3.30.1150.10">
    <property type="match status" value="1"/>
</dbReference>
<feature type="compositionally biased region" description="Pro residues" evidence="1">
    <location>
        <begin position="71"/>
        <end position="89"/>
    </location>
</feature>
<sequence length="204" mass="21743">MLWALMLWGFGFFFAAPAKVASIPPAPIDARIIELPPPPAPPKLQPKPVVKAEKVARPVPVVRPTPQAVQTPPPAPKVALPTPPAPVPAPTHAEPAPVPPPPKPEPSPSTGQGGTQQMGARALYQPKPTLPEDLRDETIHTVVMARFHIKPDGSATVELTQAAPNPRVNQLILNTLKTWRFFPAIQAGKPVASVQDVKVAIDVE</sequence>
<name>A0A401JEY6_9PROT</name>
<dbReference type="AlphaFoldDB" id="A0A401JEY6"/>